<name>A0A392PWG5_9FABA</name>
<reference evidence="2 3" key="1">
    <citation type="journal article" date="2018" name="Front. Plant Sci.">
        <title>Red Clover (Trifolium pratense) and Zigzag Clover (T. medium) - A Picture of Genomic Similarities and Differences.</title>
        <authorList>
            <person name="Dluhosova J."/>
            <person name="Istvanek J."/>
            <person name="Nedelnik J."/>
            <person name="Repkova J."/>
        </authorList>
    </citation>
    <scope>NUCLEOTIDE SEQUENCE [LARGE SCALE GENOMIC DNA]</scope>
    <source>
        <strain evidence="3">cv. 10/8</strain>
        <tissue evidence="2">Leaf</tissue>
    </source>
</reference>
<dbReference type="AlphaFoldDB" id="A0A392PWG5"/>
<proteinExistence type="predicted"/>
<feature type="non-terminal residue" evidence="2">
    <location>
        <position position="187"/>
    </location>
</feature>
<feature type="compositionally biased region" description="Basic and acidic residues" evidence="1">
    <location>
        <begin position="170"/>
        <end position="180"/>
    </location>
</feature>
<organism evidence="2 3">
    <name type="scientific">Trifolium medium</name>
    <dbReference type="NCBI Taxonomy" id="97028"/>
    <lineage>
        <taxon>Eukaryota</taxon>
        <taxon>Viridiplantae</taxon>
        <taxon>Streptophyta</taxon>
        <taxon>Embryophyta</taxon>
        <taxon>Tracheophyta</taxon>
        <taxon>Spermatophyta</taxon>
        <taxon>Magnoliopsida</taxon>
        <taxon>eudicotyledons</taxon>
        <taxon>Gunneridae</taxon>
        <taxon>Pentapetalae</taxon>
        <taxon>rosids</taxon>
        <taxon>fabids</taxon>
        <taxon>Fabales</taxon>
        <taxon>Fabaceae</taxon>
        <taxon>Papilionoideae</taxon>
        <taxon>50 kb inversion clade</taxon>
        <taxon>NPAAA clade</taxon>
        <taxon>Hologalegina</taxon>
        <taxon>IRL clade</taxon>
        <taxon>Trifolieae</taxon>
        <taxon>Trifolium</taxon>
    </lineage>
</organism>
<keyword evidence="3" id="KW-1185">Reference proteome</keyword>
<sequence>MAIDVEVRRIKTTLYMEGLAHITVTDMGRNKVLLFSPKLGELEAILIGGKYGEFMDFDENTASRTKLDVARIKISTSFRGYVDETVKIKAMGVVYNVWVVEEKGIQTALCYGSRNDDQEFSWVDSTNYPAAAVEEGGEVHGGSMEGSEEEDGVDLSASQHHKQGEQVQNDGDRSLAKEGTGHSQPLV</sequence>
<accession>A0A392PWG5</accession>
<evidence type="ECO:0000256" key="1">
    <source>
        <dbReference type="SAM" id="MobiDB-lite"/>
    </source>
</evidence>
<evidence type="ECO:0000313" key="3">
    <source>
        <dbReference type="Proteomes" id="UP000265520"/>
    </source>
</evidence>
<dbReference type="Proteomes" id="UP000265520">
    <property type="component" value="Unassembled WGS sequence"/>
</dbReference>
<evidence type="ECO:0000313" key="2">
    <source>
        <dbReference type="EMBL" id="MCI15656.1"/>
    </source>
</evidence>
<protein>
    <submittedName>
        <fullName evidence="2">Uncharacterized protein</fullName>
    </submittedName>
</protein>
<feature type="region of interest" description="Disordered" evidence="1">
    <location>
        <begin position="135"/>
        <end position="187"/>
    </location>
</feature>
<comment type="caution">
    <text evidence="2">The sequence shown here is derived from an EMBL/GenBank/DDBJ whole genome shotgun (WGS) entry which is preliminary data.</text>
</comment>
<dbReference type="EMBL" id="LXQA010097432">
    <property type="protein sequence ID" value="MCI15656.1"/>
    <property type="molecule type" value="Genomic_DNA"/>
</dbReference>